<keyword evidence="1" id="KW-1133">Transmembrane helix</keyword>
<feature type="transmembrane region" description="Helical" evidence="1">
    <location>
        <begin position="125"/>
        <end position="142"/>
    </location>
</feature>
<evidence type="ECO:0000256" key="1">
    <source>
        <dbReference type="SAM" id="Phobius"/>
    </source>
</evidence>
<reference evidence="3" key="1">
    <citation type="submission" date="2018-08" db="EMBL/GenBank/DDBJ databases">
        <authorList>
            <person name="Chevrot R."/>
        </authorList>
    </citation>
    <scope>NUCLEOTIDE SEQUENCE [LARGE SCALE GENOMIC DNA]</scope>
</reference>
<dbReference type="PIRSF" id="PIRSF037259">
    <property type="entry name" value="EcsB_ABC"/>
    <property type="match status" value="1"/>
</dbReference>
<feature type="transmembrane region" description="Helical" evidence="1">
    <location>
        <begin position="80"/>
        <end position="98"/>
    </location>
</feature>
<feature type="transmembrane region" description="Helical" evidence="1">
    <location>
        <begin position="299"/>
        <end position="318"/>
    </location>
</feature>
<proteinExistence type="predicted"/>
<accession>A0A383R5A4</accession>
<dbReference type="Pfam" id="PF05975">
    <property type="entry name" value="EcsB"/>
    <property type="match status" value="1"/>
</dbReference>
<feature type="transmembrane region" description="Helical" evidence="1">
    <location>
        <begin position="43"/>
        <end position="68"/>
    </location>
</feature>
<keyword evidence="1" id="KW-0472">Membrane</keyword>
<name>A0A383R5A4_PAEAL</name>
<feature type="transmembrane region" description="Helical" evidence="1">
    <location>
        <begin position="184"/>
        <end position="204"/>
    </location>
</feature>
<evidence type="ECO:0000313" key="2">
    <source>
        <dbReference type="EMBL" id="SYX82138.1"/>
    </source>
</evidence>
<feature type="transmembrane region" description="Helical" evidence="1">
    <location>
        <begin position="154"/>
        <end position="172"/>
    </location>
</feature>
<organism evidence="2 3">
    <name type="scientific">Paenibacillus alvei</name>
    <name type="common">Bacillus alvei</name>
    <dbReference type="NCBI Taxonomy" id="44250"/>
    <lineage>
        <taxon>Bacteria</taxon>
        <taxon>Bacillati</taxon>
        <taxon>Bacillota</taxon>
        <taxon>Bacilli</taxon>
        <taxon>Bacillales</taxon>
        <taxon>Paenibacillaceae</taxon>
        <taxon>Paenibacillus</taxon>
    </lineage>
</organism>
<sequence length="421" mass="48185">MIQTRTKESSTVNSLTEVLLHPEELWVSRKREFWGKVMPYMRYVIQSGLGALMLFVLVAGTALYASFIEHIPPSFPIKEVALLLVAPAVAYTTYRTLLRPADLAFLLRIEHRMSGYMKRSVRYSLWPRTVLLIAVWCILWPLYSRAEDNPKNFIFTLILLLMLKAVAAFGAWKERHYSDNSRRIAARYVRYLWVWGATACWLWLNMPAALLVIGVSGLVYIGWLVTGRTLRFPWEAHFEAEKAHEGRVYLFLSGFVDLPATDERRYARPWLNFIGNRFALRKPFAYRYLLMKTLVRSELLGILLRLVIIGAVLLYWTNATEWSLLLYAAVVFVAGTQMGAVFAFHRHDVWQEVYPLPVHARHEAALYASTVAHALAALALLLPIAVGPLSVSFKLAMIGSGVAIVLLTRWKRSKPRKDDED</sequence>
<evidence type="ECO:0000313" key="3">
    <source>
        <dbReference type="Proteomes" id="UP000304148"/>
    </source>
</evidence>
<feature type="transmembrane region" description="Helical" evidence="1">
    <location>
        <begin position="391"/>
        <end position="408"/>
    </location>
</feature>
<dbReference type="InterPro" id="IPR010288">
    <property type="entry name" value="EcsB_ABC"/>
</dbReference>
<dbReference type="Proteomes" id="UP000304148">
    <property type="component" value="Chromosome"/>
</dbReference>
<dbReference type="RefSeq" id="WP_138184587.1">
    <property type="nucleotide sequence ID" value="NZ_LS992241.1"/>
</dbReference>
<dbReference type="GO" id="GO:0016020">
    <property type="term" value="C:membrane"/>
    <property type="evidence" value="ECO:0007669"/>
    <property type="project" value="InterPro"/>
</dbReference>
<dbReference type="AlphaFoldDB" id="A0A383R5A4"/>
<dbReference type="EMBL" id="LS992241">
    <property type="protein sequence ID" value="SYX82138.1"/>
    <property type="molecule type" value="Genomic_DNA"/>
</dbReference>
<gene>
    <name evidence="2" type="ORF">PBLR_10558</name>
</gene>
<protein>
    <submittedName>
        <fullName evidence="2">ABC transporter EcsB</fullName>
    </submittedName>
</protein>
<feature type="transmembrane region" description="Helical" evidence="1">
    <location>
        <begin position="324"/>
        <end position="344"/>
    </location>
</feature>
<keyword evidence="1" id="KW-0812">Transmembrane</keyword>